<gene>
    <name evidence="15" type="primary">asd</name>
    <name evidence="18" type="ORF">BSOLF_0223</name>
</gene>
<protein>
    <recommendedName>
        <fullName evidence="6 15">Aspartate-semialdehyde dehydrogenase</fullName>
        <shortName evidence="15">ASA dehydrogenase</shortName>
        <shortName evidence="15">ASADH</shortName>
        <ecNumber evidence="6 15">1.2.1.11</ecNumber>
    </recommendedName>
    <alternativeName>
        <fullName evidence="15">Aspartate-beta-semialdehyde dehydrogenase</fullName>
    </alternativeName>
</protein>
<feature type="active site" description="Proton acceptor" evidence="15 16">
    <location>
        <position position="253"/>
    </location>
</feature>
<dbReference type="HAMAP" id="MF_02121">
    <property type="entry name" value="ASADH"/>
    <property type="match status" value="1"/>
</dbReference>
<dbReference type="SUPFAM" id="SSF55347">
    <property type="entry name" value="Glyceraldehyde-3-phosphate dehydrogenase-like, C-terminal domain"/>
    <property type="match status" value="1"/>
</dbReference>
<dbReference type="PANTHER" id="PTHR46278">
    <property type="entry name" value="DEHYDROGENASE, PUTATIVE-RELATED"/>
    <property type="match status" value="1"/>
</dbReference>
<dbReference type="GO" id="GO:0051287">
    <property type="term" value="F:NAD binding"/>
    <property type="evidence" value="ECO:0007669"/>
    <property type="project" value="InterPro"/>
</dbReference>
<keyword evidence="7 15" id="KW-0028">Amino-acid biosynthesis</keyword>
<evidence type="ECO:0000256" key="9">
    <source>
        <dbReference type="ARBA" id="ARBA00022857"/>
    </source>
</evidence>
<dbReference type="EC" id="1.2.1.11" evidence="6 15"/>
<name>A0A2R6Y1D9_9BACL</name>
<evidence type="ECO:0000256" key="8">
    <source>
        <dbReference type="ARBA" id="ARBA00022697"/>
    </source>
</evidence>
<dbReference type="AlphaFoldDB" id="A0A2R6Y1D9"/>
<keyword evidence="9 15" id="KW-0521">NADP</keyword>
<evidence type="ECO:0000256" key="14">
    <source>
        <dbReference type="ARBA" id="ARBA00047891"/>
    </source>
</evidence>
<feature type="binding site" evidence="15">
    <location>
        <position position="327"/>
    </location>
    <ligand>
        <name>NADP(+)</name>
        <dbReference type="ChEBI" id="CHEBI:58349"/>
    </ligand>
</feature>
<evidence type="ECO:0000256" key="12">
    <source>
        <dbReference type="ARBA" id="ARBA00023154"/>
    </source>
</evidence>
<dbReference type="SMART" id="SM00859">
    <property type="entry name" value="Semialdhyde_dh"/>
    <property type="match status" value="1"/>
</dbReference>
<evidence type="ECO:0000256" key="6">
    <source>
        <dbReference type="ARBA" id="ARBA00013120"/>
    </source>
</evidence>
<keyword evidence="10 15" id="KW-0220">Diaminopimelate biosynthesis</keyword>
<dbReference type="GO" id="GO:0050661">
    <property type="term" value="F:NADP binding"/>
    <property type="evidence" value="ECO:0007669"/>
    <property type="project" value="UniProtKB-UniRule"/>
</dbReference>
<dbReference type="CDD" id="cd02316">
    <property type="entry name" value="VcASADH2_like_N"/>
    <property type="match status" value="1"/>
</dbReference>
<feature type="active site" description="Acyl-thioester intermediate" evidence="15 16">
    <location>
        <position position="133"/>
    </location>
</feature>
<dbReference type="GO" id="GO:0009097">
    <property type="term" value="P:isoleucine biosynthetic process"/>
    <property type="evidence" value="ECO:0007669"/>
    <property type="project" value="UniProtKB-UniRule"/>
</dbReference>
<dbReference type="GO" id="GO:0009089">
    <property type="term" value="P:lysine biosynthetic process via diaminopimelate"/>
    <property type="evidence" value="ECO:0007669"/>
    <property type="project" value="UniProtKB-UniRule"/>
</dbReference>
<evidence type="ECO:0000256" key="15">
    <source>
        <dbReference type="HAMAP-Rule" id="MF_02121"/>
    </source>
</evidence>
<accession>A0A2R6Y1D9</accession>
<dbReference type="Pfam" id="PF02774">
    <property type="entry name" value="Semialdhyde_dhC"/>
    <property type="match status" value="1"/>
</dbReference>
<dbReference type="InterPro" id="IPR000319">
    <property type="entry name" value="Asp-semialdehyde_DH_CS"/>
</dbReference>
<evidence type="ECO:0000256" key="2">
    <source>
        <dbReference type="ARBA" id="ARBA00005076"/>
    </source>
</evidence>
<feature type="domain" description="Semialdehyde dehydrogenase NAD-binding" evidence="17">
    <location>
        <begin position="9"/>
        <end position="124"/>
    </location>
</feature>
<dbReference type="Pfam" id="PF01118">
    <property type="entry name" value="Semialdhyde_dh"/>
    <property type="match status" value="1"/>
</dbReference>
<comment type="pathway">
    <text evidence="3 15">Amino-acid biosynthesis; L-threonine biosynthesis; L-threonine from L-aspartate: step 2/5.</text>
</comment>
<evidence type="ECO:0000256" key="4">
    <source>
        <dbReference type="ARBA" id="ARBA00010584"/>
    </source>
</evidence>
<evidence type="ECO:0000256" key="11">
    <source>
        <dbReference type="ARBA" id="ARBA00023002"/>
    </source>
</evidence>
<keyword evidence="8 15" id="KW-0791">Threonine biosynthesis</keyword>
<dbReference type="Gene3D" id="3.30.360.10">
    <property type="entry name" value="Dihydrodipicolinate Reductase, domain 2"/>
    <property type="match status" value="1"/>
</dbReference>
<feature type="binding site" evidence="15">
    <location>
        <position position="104"/>
    </location>
    <ligand>
        <name>phosphate</name>
        <dbReference type="ChEBI" id="CHEBI:43474"/>
    </ligand>
</feature>
<comment type="similarity">
    <text evidence="4 15">Belongs to the aspartate-semialdehyde dehydrogenase family.</text>
</comment>
<evidence type="ECO:0000256" key="10">
    <source>
        <dbReference type="ARBA" id="ARBA00022915"/>
    </source>
</evidence>
<dbReference type="Gene3D" id="3.40.50.720">
    <property type="entry name" value="NAD(P)-binding Rossmann-like Domain"/>
    <property type="match status" value="1"/>
</dbReference>
<dbReference type="InterPro" id="IPR000534">
    <property type="entry name" value="Semialdehyde_DH_NAD-bd"/>
</dbReference>
<comment type="pathway">
    <text evidence="2 15">Amino-acid biosynthesis; L-lysine biosynthesis via DAP pathway; (S)-tetrahydrodipicolinate from L-aspartate: step 2/4.</text>
</comment>
<dbReference type="PIRSF" id="PIRSF000148">
    <property type="entry name" value="ASA_dh"/>
    <property type="match status" value="1"/>
</dbReference>
<feature type="binding site" evidence="15">
    <location>
        <begin position="44"/>
        <end position="45"/>
    </location>
    <ligand>
        <name>NADP(+)</name>
        <dbReference type="ChEBI" id="CHEBI:58349"/>
    </ligand>
</feature>
<dbReference type="GO" id="GO:0046983">
    <property type="term" value="F:protein dimerization activity"/>
    <property type="evidence" value="ECO:0007669"/>
    <property type="project" value="InterPro"/>
</dbReference>
<dbReference type="EMBL" id="PEBX01000028">
    <property type="protein sequence ID" value="PTQ56455.1"/>
    <property type="molecule type" value="Genomic_DNA"/>
</dbReference>
<dbReference type="NCBIfam" id="NF011456">
    <property type="entry name" value="PRK14874.1"/>
    <property type="match status" value="1"/>
</dbReference>
<comment type="subunit">
    <text evidence="5 15">Homodimer.</text>
</comment>
<evidence type="ECO:0000256" key="1">
    <source>
        <dbReference type="ARBA" id="ARBA00005021"/>
    </source>
</evidence>
<comment type="function">
    <text evidence="15">Catalyzes the NADPH-dependent formation of L-aspartate-semialdehyde (L-ASA) by the reductive dephosphorylation of L-aspartyl-4-phosphate.</text>
</comment>
<feature type="binding site" evidence="15">
    <location>
        <position position="160"/>
    </location>
    <ligand>
        <name>substrate</name>
    </ligand>
</feature>
<keyword evidence="12 15" id="KW-0457">Lysine biosynthesis</keyword>
<evidence type="ECO:0000256" key="3">
    <source>
        <dbReference type="ARBA" id="ARBA00005097"/>
    </source>
</evidence>
<dbReference type="InterPro" id="IPR005986">
    <property type="entry name" value="Asp_semialdehyde_DH_beta"/>
</dbReference>
<dbReference type="PANTHER" id="PTHR46278:SF2">
    <property type="entry name" value="ASPARTATE-SEMIALDEHYDE DEHYDROGENASE"/>
    <property type="match status" value="1"/>
</dbReference>
<dbReference type="PROSITE" id="PS01103">
    <property type="entry name" value="ASD"/>
    <property type="match status" value="1"/>
</dbReference>
<evidence type="ECO:0000256" key="5">
    <source>
        <dbReference type="ARBA" id="ARBA00011738"/>
    </source>
</evidence>
<keyword evidence="13 15" id="KW-0486">Methionine biosynthesis</keyword>
<reference evidence="19" key="1">
    <citation type="journal article" date="2018" name="Sci. Rep.">
        <title>Lignite coal burning seam in the remote Altai Mountains harbors a hydrogen-driven thermophilic microbial community.</title>
        <authorList>
            <person name="Kadnikov V.V."/>
            <person name="Mardanov A.V."/>
            <person name="Ivasenko D.A."/>
            <person name="Antsiferov D.V."/>
            <person name="Beletsky A.V."/>
            <person name="Karnachuk O.V."/>
            <person name="Ravin N.V."/>
        </authorList>
    </citation>
    <scope>NUCLEOTIDE SEQUENCE [LARGE SCALE GENOMIC DNA]</scope>
</reference>
<comment type="pathway">
    <text evidence="1 15">Amino-acid biosynthesis; L-methionine biosynthesis via de novo pathway; L-homoserine from L-aspartate: step 2/3.</text>
</comment>
<comment type="caution">
    <text evidence="18">The sequence shown here is derived from an EMBL/GenBank/DDBJ whole genome shotgun (WGS) entry which is preliminary data.</text>
</comment>
<dbReference type="UniPathway" id="UPA00051">
    <property type="reaction ID" value="UER00464"/>
</dbReference>
<dbReference type="GO" id="GO:0004073">
    <property type="term" value="F:aspartate-semialdehyde dehydrogenase activity"/>
    <property type="evidence" value="ECO:0007669"/>
    <property type="project" value="UniProtKB-UniRule"/>
</dbReference>
<organism evidence="18 19">
    <name type="scientific">Candidatus Carbonibacillus altaicus</name>
    <dbReference type="NCBI Taxonomy" id="2163959"/>
    <lineage>
        <taxon>Bacteria</taxon>
        <taxon>Bacillati</taxon>
        <taxon>Bacillota</taxon>
        <taxon>Bacilli</taxon>
        <taxon>Bacillales</taxon>
        <taxon>Candidatus Carbonibacillus</taxon>
    </lineage>
</organism>
<sequence length="349" mass="38211">MTVQETSYRIAIVGATGVVGQEMIRQLEKSRVPVASLKLLASERSRGKMLHFRGEPYTVEVADPSVFSSVDVVLMSAGSSTARALAPEAARRGAIVIDNSSAFRMEEDVPLVVPEVNPEALATHRGIIANPNCSTIQMVVALKPLALRYGLKRVVVSTYQAVSGAGAGAVHQLQSELEAAQRGETVEPSYLPVASLNVKYPIVDNVLPQIDRFETNGFTFEEMKMIRETQKILDAPELEIAATCVRVPVTVGHSESVYVELGRELDDMDEVMETLRAQEGLVLWDDPSVQKFPTPHLVRGENEVYVGRVRRDLYRANGLHLWIVADNLVKGAAGNAVQILEKLIDNDLL</sequence>
<feature type="binding site" evidence="15">
    <location>
        <position position="246"/>
    </location>
    <ligand>
        <name>substrate</name>
    </ligand>
</feature>
<dbReference type="InterPro" id="IPR012280">
    <property type="entry name" value="Semialdhyde_DH_dimer_dom"/>
</dbReference>
<dbReference type="InterPro" id="IPR012080">
    <property type="entry name" value="Asp_semialdehyde_DH"/>
</dbReference>
<dbReference type="UniPathway" id="UPA00034">
    <property type="reaction ID" value="UER00016"/>
</dbReference>
<dbReference type="InterPro" id="IPR036291">
    <property type="entry name" value="NAD(P)-bd_dom_sf"/>
</dbReference>
<proteinExistence type="inferred from homology"/>
<dbReference type="CDD" id="cd18131">
    <property type="entry name" value="ASADH_C_bac_euk_like"/>
    <property type="match status" value="1"/>
</dbReference>
<dbReference type="Proteomes" id="UP000244338">
    <property type="component" value="Unassembled WGS sequence"/>
</dbReference>
<keyword evidence="11 15" id="KW-0560">Oxidoreductase</keyword>
<comment type="caution">
    <text evidence="15">Lacks conserved residue(s) required for the propagation of feature annotation.</text>
</comment>
<evidence type="ECO:0000313" key="18">
    <source>
        <dbReference type="EMBL" id="PTQ56455.1"/>
    </source>
</evidence>
<evidence type="ECO:0000313" key="19">
    <source>
        <dbReference type="Proteomes" id="UP000244338"/>
    </source>
</evidence>
<dbReference type="NCBIfam" id="TIGR01296">
    <property type="entry name" value="asd_B"/>
    <property type="match status" value="1"/>
</dbReference>
<comment type="catalytic activity">
    <reaction evidence="14 15">
        <text>L-aspartate 4-semialdehyde + phosphate + NADP(+) = 4-phospho-L-aspartate + NADPH + H(+)</text>
        <dbReference type="Rhea" id="RHEA:24284"/>
        <dbReference type="ChEBI" id="CHEBI:15378"/>
        <dbReference type="ChEBI" id="CHEBI:43474"/>
        <dbReference type="ChEBI" id="CHEBI:57535"/>
        <dbReference type="ChEBI" id="CHEBI:57783"/>
        <dbReference type="ChEBI" id="CHEBI:58349"/>
        <dbReference type="ChEBI" id="CHEBI:537519"/>
        <dbReference type="EC" id="1.2.1.11"/>
    </reaction>
</comment>
<feature type="binding site" evidence="15">
    <location>
        <begin position="16"/>
        <end position="19"/>
    </location>
    <ligand>
        <name>NADP(+)</name>
        <dbReference type="ChEBI" id="CHEBI:58349"/>
    </ligand>
</feature>
<evidence type="ECO:0000256" key="13">
    <source>
        <dbReference type="ARBA" id="ARBA00023167"/>
    </source>
</evidence>
<dbReference type="GO" id="GO:0019877">
    <property type="term" value="P:diaminopimelate biosynthetic process"/>
    <property type="evidence" value="ECO:0007669"/>
    <property type="project" value="UniProtKB-UniRule"/>
</dbReference>
<dbReference type="GO" id="GO:0071266">
    <property type="term" value="P:'de novo' L-methionine biosynthetic process"/>
    <property type="evidence" value="ECO:0007669"/>
    <property type="project" value="UniProtKB-UniRule"/>
</dbReference>
<dbReference type="SUPFAM" id="SSF51735">
    <property type="entry name" value="NAD(P)-binding Rossmann-fold domains"/>
    <property type="match status" value="1"/>
</dbReference>
<evidence type="ECO:0000259" key="17">
    <source>
        <dbReference type="SMART" id="SM00859"/>
    </source>
</evidence>
<dbReference type="GO" id="GO:0009088">
    <property type="term" value="P:threonine biosynthetic process"/>
    <property type="evidence" value="ECO:0007669"/>
    <property type="project" value="UniProtKB-UniRule"/>
</dbReference>
<feature type="binding site" evidence="15">
    <location>
        <begin position="163"/>
        <end position="164"/>
    </location>
    <ligand>
        <name>NADP(+)</name>
        <dbReference type="ChEBI" id="CHEBI:58349"/>
    </ligand>
</feature>
<evidence type="ECO:0000256" key="7">
    <source>
        <dbReference type="ARBA" id="ARBA00022605"/>
    </source>
</evidence>
<evidence type="ECO:0000256" key="16">
    <source>
        <dbReference type="PIRSR" id="PIRSR000148-1"/>
    </source>
</evidence>
<dbReference type="UniPathway" id="UPA00050">
    <property type="reaction ID" value="UER00463"/>
</dbReference>